<sequence>MDYTNTLCIIVLMWFLHAKQNRNKYWLTGSLMFKLILSDIIQTN</sequence>
<gene>
    <name evidence="1" type="ORF">F383_32233</name>
</gene>
<organism evidence="1 2">
    <name type="scientific">Gossypium arboreum</name>
    <name type="common">Tree cotton</name>
    <name type="synonym">Gossypium nanking</name>
    <dbReference type="NCBI Taxonomy" id="29729"/>
    <lineage>
        <taxon>Eukaryota</taxon>
        <taxon>Viridiplantae</taxon>
        <taxon>Streptophyta</taxon>
        <taxon>Embryophyta</taxon>
        <taxon>Tracheophyta</taxon>
        <taxon>Spermatophyta</taxon>
        <taxon>Magnoliopsida</taxon>
        <taxon>eudicotyledons</taxon>
        <taxon>Gunneridae</taxon>
        <taxon>Pentapetalae</taxon>
        <taxon>rosids</taxon>
        <taxon>malvids</taxon>
        <taxon>Malvales</taxon>
        <taxon>Malvaceae</taxon>
        <taxon>Malvoideae</taxon>
        <taxon>Gossypium</taxon>
    </lineage>
</organism>
<name>A0A0B0MWG8_GOSAR</name>
<comment type="caution">
    <text evidence="1">The sequence shown here is derived from an EMBL/GenBank/DDBJ whole genome shotgun (WGS) entry which is preliminary data.</text>
</comment>
<protein>
    <submittedName>
        <fullName evidence="1">Uncharacterized protein</fullName>
    </submittedName>
</protein>
<reference evidence="2" key="1">
    <citation type="submission" date="2014-09" db="EMBL/GenBank/DDBJ databases">
        <authorList>
            <person name="Mudge J."/>
            <person name="Ramaraj T."/>
            <person name="Lindquist I.E."/>
            <person name="Bharti A.K."/>
            <person name="Sundararajan A."/>
            <person name="Cameron C.T."/>
            <person name="Woodward J.E."/>
            <person name="May G.D."/>
            <person name="Brubaker C."/>
            <person name="Broadhvest J."/>
            <person name="Wilkins T.A."/>
        </authorList>
    </citation>
    <scope>NUCLEOTIDE SEQUENCE</scope>
    <source>
        <strain evidence="2">cv. AKA8401</strain>
    </source>
</reference>
<dbReference type="Proteomes" id="UP000032142">
    <property type="component" value="Unassembled WGS sequence"/>
</dbReference>
<keyword evidence="2" id="KW-1185">Reference proteome</keyword>
<proteinExistence type="predicted"/>
<dbReference type="AlphaFoldDB" id="A0A0B0MWG8"/>
<accession>A0A0B0MWG8</accession>
<evidence type="ECO:0000313" key="2">
    <source>
        <dbReference type="Proteomes" id="UP000032142"/>
    </source>
</evidence>
<evidence type="ECO:0000313" key="1">
    <source>
        <dbReference type="EMBL" id="KHG06458.1"/>
    </source>
</evidence>
<dbReference type="EMBL" id="JRRC01452304">
    <property type="protein sequence ID" value="KHG06458.1"/>
    <property type="molecule type" value="Genomic_DNA"/>
</dbReference>